<gene>
    <name evidence="1" type="ORF">CCUS01_05411</name>
</gene>
<evidence type="ECO:0000313" key="1">
    <source>
        <dbReference type="EMBL" id="KAK1474786.1"/>
    </source>
</evidence>
<comment type="caution">
    <text evidence="1">The sequence shown here is derived from an EMBL/GenBank/DDBJ whole genome shotgun (WGS) entry which is preliminary data.</text>
</comment>
<sequence>MIFTADPYRVLDHVSLQLTYYTK</sequence>
<accession>A0AAI9VB04</accession>
<reference evidence="1" key="1">
    <citation type="submission" date="2016-11" db="EMBL/GenBank/DDBJ databases">
        <title>The genome sequence of Colletotrichum cuscutae.</title>
        <authorList>
            <person name="Baroncelli R."/>
        </authorList>
    </citation>
    <scope>NUCLEOTIDE SEQUENCE</scope>
    <source>
        <strain evidence="1">IMI 304802</strain>
    </source>
</reference>
<organism evidence="1 2">
    <name type="scientific">Colletotrichum cuscutae</name>
    <dbReference type="NCBI Taxonomy" id="1209917"/>
    <lineage>
        <taxon>Eukaryota</taxon>
        <taxon>Fungi</taxon>
        <taxon>Dikarya</taxon>
        <taxon>Ascomycota</taxon>
        <taxon>Pezizomycotina</taxon>
        <taxon>Sordariomycetes</taxon>
        <taxon>Hypocreomycetidae</taxon>
        <taxon>Glomerellales</taxon>
        <taxon>Glomerellaceae</taxon>
        <taxon>Colletotrichum</taxon>
        <taxon>Colletotrichum acutatum species complex</taxon>
    </lineage>
</organism>
<dbReference type="AlphaFoldDB" id="A0AAI9VB04"/>
<dbReference type="Proteomes" id="UP001239213">
    <property type="component" value="Unassembled WGS sequence"/>
</dbReference>
<evidence type="ECO:0000313" key="2">
    <source>
        <dbReference type="Proteomes" id="UP001239213"/>
    </source>
</evidence>
<keyword evidence="2" id="KW-1185">Reference proteome</keyword>
<protein>
    <submittedName>
        <fullName evidence="1">Uncharacterized protein</fullName>
    </submittedName>
</protein>
<dbReference type="EMBL" id="MPDP01000157">
    <property type="protein sequence ID" value="KAK1474786.1"/>
    <property type="molecule type" value="Genomic_DNA"/>
</dbReference>
<proteinExistence type="predicted"/>
<name>A0AAI9VB04_9PEZI</name>